<protein>
    <submittedName>
        <fullName evidence="2">Uncharacterized protein</fullName>
    </submittedName>
</protein>
<sequence>MSTKYRTTTTFTPINANTTTSCSSNTKTETETDTEADTNTDSDSVTTPSPNLAVVPRRRYDPAVQALHGENKRKLWEVVRRSESPAPYLKSKSKIDIWITVRLTAWGNAKLWERCKGPKQKEVWRYPCYDFVMREGALSEEQILTGRPSYINAILIASRGKQMAVPCTRNRRRLFRDSIRIPGIWLGACAGCKWTDRAKVYGFNYEERKGYKEESIVEEQYRPPRKYLAAVPGERDVDEQEEGEDAKVKVEQDE</sequence>
<dbReference type="OrthoDB" id="4504050at2759"/>
<proteinExistence type="predicted"/>
<dbReference type="PROSITE" id="PS51257">
    <property type="entry name" value="PROKAR_LIPOPROTEIN"/>
    <property type="match status" value="1"/>
</dbReference>
<dbReference type="STRING" id="454130.A0A0U5CNW8"/>
<dbReference type="AlphaFoldDB" id="A0A0U5CNW8"/>
<dbReference type="Proteomes" id="UP000054771">
    <property type="component" value="Unassembled WGS sequence"/>
</dbReference>
<feature type="compositionally biased region" description="Acidic residues" evidence="1">
    <location>
        <begin position="31"/>
        <end position="40"/>
    </location>
</feature>
<feature type="compositionally biased region" description="Basic and acidic residues" evidence="1">
    <location>
        <begin position="245"/>
        <end position="254"/>
    </location>
</feature>
<gene>
    <name evidence="2" type="ORF">ASPCAL03124</name>
</gene>
<evidence type="ECO:0000256" key="1">
    <source>
        <dbReference type="SAM" id="MobiDB-lite"/>
    </source>
</evidence>
<name>A0A0U5CNW8_ASPCI</name>
<feature type="region of interest" description="Disordered" evidence="1">
    <location>
        <begin position="227"/>
        <end position="254"/>
    </location>
</feature>
<keyword evidence="3" id="KW-1185">Reference proteome</keyword>
<evidence type="ECO:0000313" key="3">
    <source>
        <dbReference type="Proteomes" id="UP000054771"/>
    </source>
</evidence>
<feature type="region of interest" description="Disordered" evidence="1">
    <location>
        <begin position="1"/>
        <end position="51"/>
    </location>
</feature>
<reference evidence="3" key="1">
    <citation type="journal article" date="2016" name="Genome Announc.">
        <title>Draft genome sequences of fungus Aspergillus calidoustus.</title>
        <authorList>
            <person name="Horn F."/>
            <person name="Linde J."/>
            <person name="Mattern D.J."/>
            <person name="Walther G."/>
            <person name="Guthke R."/>
            <person name="Scherlach K."/>
            <person name="Martin K."/>
            <person name="Brakhage A.A."/>
            <person name="Petzke L."/>
            <person name="Valiante V."/>
        </authorList>
    </citation>
    <scope>NUCLEOTIDE SEQUENCE [LARGE SCALE GENOMIC DNA]</scope>
    <source>
        <strain evidence="3">SF006504</strain>
    </source>
</reference>
<accession>A0A0U5CNW8</accession>
<organism evidence="2 3">
    <name type="scientific">Aspergillus calidoustus</name>
    <dbReference type="NCBI Taxonomy" id="454130"/>
    <lineage>
        <taxon>Eukaryota</taxon>
        <taxon>Fungi</taxon>
        <taxon>Dikarya</taxon>
        <taxon>Ascomycota</taxon>
        <taxon>Pezizomycotina</taxon>
        <taxon>Eurotiomycetes</taxon>
        <taxon>Eurotiomycetidae</taxon>
        <taxon>Eurotiales</taxon>
        <taxon>Aspergillaceae</taxon>
        <taxon>Aspergillus</taxon>
        <taxon>Aspergillus subgen. Nidulantes</taxon>
    </lineage>
</organism>
<evidence type="ECO:0000313" key="2">
    <source>
        <dbReference type="EMBL" id="CEN60689.1"/>
    </source>
</evidence>
<dbReference type="EMBL" id="CDMC01000002">
    <property type="protein sequence ID" value="CEN60689.1"/>
    <property type="molecule type" value="Genomic_DNA"/>
</dbReference>
<feature type="compositionally biased region" description="Low complexity" evidence="1">
    <location>
        <begin position="7"/>
        <end position="27"/>
    </location>
</feature>